<evidence type="ECO:0000256" key="1">
    <source>
        <dbReference type="ARBA" id="ARBA00022729"/>
    </source>
</evidence>
<evidence type="ECO:0000313" key="5">
    <source>
        <dbReference type="RefSeq" id="XP_040588492.1"/>
    </source>
</evidence>
<name>A0ABM2WC37_MESAU</name>
<dbReference type="GeneID" id="121134381"/>
<protein>
    <submittedName>
        <fullName evidence="5">Thrombospondin-type laminin G domain and EAR repeat-containing protein-like</fullName>
    </submittedName>
</protein>
<keyword evidence="2" id="KW-0677">Repeat</keyword>
<keyword evidence="1" id="KW-0732">Signal</keyword>
<feature type="domain" description="Thrombospondin-like N-terminal" evidence="3">
    <location>
        <begin position="3"/>
        <end position="186"/>
    </location>
</feature>
<dbReference type="InterPro" id="IPR048287">
    <property type="entry name" value="TSPN-like_N"/>
</dbReference>
<sequence>MHIARELTVFALSHPLSCWPHPLSPPLPGPALLSPSFCFTPSALPILLGPSLLPFLQLWPFSPQKNEYLLSLLAEERDTLLLSLRYSPTQLHFLFLTEDLAGAWQTRVSFRSPGLVDSQWHTLILAVSQGSFSLTVDCGLPIDIMADVPFPPTLSVRGARFFIGSRKRTKGLFTGLIRQLVLLPGSDATPRLCPSRNARLAELSIPRVLKRLTEKPDDNEVLKYPYG</sequence>
<dbReference type="PANTHER" id="PTHR15261">
    <property type="entry name" value="THROMBOSPONDIN-TYPE LAMININ G DOMAIN AND EAR REPEAT-CONTAINING"/>
    <property type="match status" value="1"/>
</dbReference>
<proteinExistence type="predicted"/>
<dbReference type="SMART" id="SM00210">
    <property type="entry name" value="TSPN"/>
    <property type="match status" value="1"/>
</dbReference>
<organism evidence="4 5">
    <name type="scientific">Mesocricetus auratus</name>
    <name type="common">Golden hamster</name>
    <dbReference type="NCBI Taxonomy" id="10036"/>
    <lineage>
        <taxon>Eukaryota</taxon>
        <taxon>Metazoa</taxon>
        <taxon>Chordata</taxon>
        <taxon>Craniata</taxon>
        <taxon>Vertebrata</taxon>
        <taxon>Euteleostomi</taxon>
        <taxon>Mammalia</taxon>
        <taxon>Eutheria</taxon>
        <taxon>Euarchontoglires</taxon>
        <taxon>Glires</taxon>
        <taxon>Rodentia</taxon>
        <taxon>Myomorpha</taxon>
        <taxon>Muroidea</taxon>
        <taxon>Cricetidae</taxon>
        <taxon>Cricetinae</taxon>
        <taxon>Mesocricetus</taxon>
    </lineage>
</organism>
<dbReference type="Gene3D" id="2.60.120.200">
    <property type="match status" value="1"/>
</dbReference>
<dbReference type="Proteomes" id="UP000886700">
    <property type="component" value="Unplaced"/>
</dbReference>
<reference evidence="5" key="1">
    <citation type="submission" date="2025-08" db="UniProtKB">
        <authorList>
            <consortium name="RefSeq"/>
        </authorList>
    </citation>
    <scope>IDENTIFICATION</scope>
    <source>
        <tissue evidence="5">Liver</tissue>
    </source>
</reference>
<dbReference type="RefSeq" id="XP_040588492.1">
    <property type="nucleotide sequence ID" value="XM_040732558.1"/>
</dbReference>
<dbReference type="InterPro" id="IPR013320">
    <property type="entry name" value="ConA-like_dom_sf"/>
</dbReference>
<evidence type="ECO:0000313" key="4">
    <source>
        <dbReference type="Proteomes" id="UP000886700"/>
    </source>
</evidence>
<evidence type="ECO:0000259" key="3">
    <source>
        <dbReference type="SMART" id="SM00210"/>
    </source>
</evidence>
<accession>A0ABM2WC37</accession>
<gene>
    <name evidence="5" type="primary">LOC121134381</name>
</gene>
<keyword evidence="4" id="KW-1185">Reference proteome</keyword>
<dbReference type="SUPFAM" id="SSF49899">
    <property type="entry name" value="Concanavalin A-like lectins/glucanases"/>
    <property type="match status" value="1"/>
</dbReference>
<dbReference type="PANTHER" id="PTHR15261:SF4">
    <property type="entry name" value="THROMBOSPONDIN-TYPE LAMININ G DOMAIN AND EAR REPEAT-CONTAINING PROTEIN"/>
    <property type="match status" value="1"/>
</dbReference>
<evidence type="ECO:0000256" key="2">
    <source>
        <dbReference type="ARBA" id="ARBA00022737"/>
    </source>
</evidence>